<feature type="transmembrane region" description="Helical" evidence="1">
    <location>
        <begin position="185"/>
        <end position="209"/>
    </location>
</feature>
<comment type="caution">
    <text evidence="2">The sequence shown here is derived from an EMBL/GenBank/DDBJ whole genome shotgun (WGS) entry which is preliminary data.</text>
</comment>
<dbReference type="EMBL" id="BMYQ01000004">
    <property type="protein sequence ID" value="GGW29720.1"/>
    <property type="molecule type" value="Genomic_DNA"/>
</dbReference>
<reference evidence="2" key="1">
    <citation type="journal article" date="2014" name="Int. J. Syst. Evol. Microbiol.">
        <title>Complete genome sequence of Corynebacterium casei LMG S-19264T (=DSM 44701T), isolated from a smear-ripened cheese.</title>
        <authorList>
            <consortium name="US DOE Joint Genome Institute (JGI-PGF)"/>
            <person name="Walter F."/>
            <person name="Albersmeier A."/>
            <person name="Kalinowski J."/>
            <person name="Ruckert C."/>
        </authorList>
    </citation>
    <scope>NUCLEOTIDE SEQUENCE</scope>
    <source>
        <strain evidence="2">KCTC 23714</strain>
    </source>
</reference>
<feature type="transmembrane region" description="Helical" evidence="1">
    <location>
        <begin position="64"/>
        <end position="83"/>
    </location>
</feature>
<proteinExistence type="predicted"/>
<reference evidence="2" key="2">
    <citation type="submission" date="2020-09" db="EMBL/GenBank/DDBJ databases">
        <authorList>
            <person name="Sun Q."/>
            <person name="Kim S."/>
        </authorList>
    </citation>
    <scope>NUCLEOTIDE SEQUENCE</scope>
    <source>
        <strain evidence="2">KCTC 23714</strain>
    </source>
</reference>
<keyword evidence="1" id="KW-1133">Transmembrane helix</keyword>
<dbReference type="AlphaFoldDB" id="A0A918ITW1"/>
<dbReference type="PIRSF" id="PIRSF015000">
    <property type="entry name" value="UCP01500"/>
    <property type="match status" value="1"/>
</dbReference>
<gene>
    <name evidence="2" type="ORF">GCM10011452_17880</name>
</gene>
<organism evidence="2 3">
    <name type="scientific">Gemmobacter lanyuensis</name>
    <dbReference type="NCBI Taxonomy" id="1054497"/>
    <lineage>
        <taxon>Bacteria</taxon>
        <taxon>Pseudomonadati</taxon>
        <taxon>Pseudomonadota</taxon>
        <taxon>Alphaproteobacteria</taxon>
        <taxon>Rhodobacterales</taxon>
        <taxon>Paracoccaceae</taxon>
        <taxon>Gemmobacter</taxon>
    </lineage>
</organism>
<dbReference type="RefSeq" id="WP_189633507.1">
    <property type="nucleotide sequence ID" value="NZ_BMYQ01000004.1"/>
</dbReference>
<accession>A0A918ITW1</accession>
<keyword evidence="3" id="KW-1185">Reference proteome</keyword>
<evidence type="ECO:0000256" key="1">
    <source>
        <dbReference type="SAM" id="Phobius"/>
    </source>
</evidence>
<dbReference type="InterPro" id="IPR014470">
    <property type="entry name" value="UCP01500"/>
</dbReference>
<dbReference type="Proteomes" id="UP000628984">
    <property type="component" value="Unassembled WGS sequence"/>
</dbReference>
<dbReference type="Pfam" id="PF10028">
    <property type="entry name" value="DUF2270"/>
    <property type="match status" value="1"/>
</dbReference>
<keyword evidence="1" id="KW-0472">Membrane</keyword>
<feature type="transmembrane region" description="Helical" evidence="1">
    <location>
        <begin position="148"/>
        <end position="165"/>
    </location>
</feature>
<protein>
    <submittedName>
        <fullName evidence="2">Membrane protein</fullName>
    </submittedName>
</protein>
<keyword evidence="1" id="KW-0812">Transmembrane</keyword>
<evidence type="ECO:0000313" key="2">
    <source>
        <dbReference type="EMBL" id="GGW29720.1"/>
    </source>
</evidence>
<evidence type="ECO:0000313" key="3">
    <source>
        <dbReference type="Proteomes" id="UP000628984"/>
    </source>
</evidence>
<name>A0A918ITW1_9RHOB</name>
<sequence length="228" mass="25532">MTEPANPKDPAELSAAEIGALAHLYRGEVYRSTVWRTRLDTTTNWSVVTLGVALSITFSSPEASPLPLVLVGVLVLFFLALEARRYRYFNVWRARARWMERHLYVPILDPVAPHDPVVWRSVLAQDYRAPDYHVSYLVAVARRVRSNYLWIVLIQSLAYVGKLLVHPVSVPDLATFIARADIGPLPGLVVLGLGATYIVTWAGLAIWITRRDSRRLAERGQSRGASMG</sequence>